<comment type="similarity">
    <text evidence="2">Belongs to the bacterial solute-binding protein 5 family.</text>
</comment>
<organism evidence="8 9">
    <name type="scientific">Tissierella carlieri</name>
    <dbReference type="NCBI Taxonomy" id="689904"/>
    <lineage>
        <taxon>Bacteria</taxon>
        <taxon>Bacillati</taxon>
        <taxon>Bacillota</taxon>
        <taxon>Tissierellia</taxon>
        <taxon>Tissierellales</taxon>
        <taxon>Tissierellaceae</taxon>
        <taxon>Tissierella</taxon>
    </lineage>
</organism>
<keyword evidence="4 6" id="KW-0732">Signal</keyword>
<dbReference type="EMBL" id="JANGAC010000006">
    <property type="protein sequence ID" value="MCQ4923352.1"/>
    <property type="molecule type" value="Genomic_DNA"/>
</dbReference>
<dbReference type="Gene3D" id="3.10.105.10">
    <property type="entry name" value="Dipeptide-binding Protein, Domain 3"/>
    <property type="match status" value="1"/>
</dbReference>
<comment type="subcellular location">
    <subcellularLocation>
        <location evidence="1">Cell membrane</location>
        <topology evidence="1">Lipid-anchor</topology>
    </subcellularLocation>
</comment>
<evidence type="ECO:0000313" key="9">
    <source>
        <dbReference type="Proteomes" id="UP001524478"/>
    </source>
</evidence>
<accession>A0ABT1SA42</accession>
<dbReference type="Gene3D" id="3.40.190.10">
    <property type="entry name" value="Periplasmic binding protein-like II"/>
    <property type="match status" value="1"/>
</dbReference>
<comment type="caution">
    <text evidence="8">The sequence shown here is derived from an EMBL/GenBank/DDBJ whole genome shotgun (WGS) entry which is preliminary data.</text>
</comment>
<dbReference type="PANTHER" id="PTHR30290">
    <property type="entry name" value="PERIPLASMIC BINDING COMPONENT OF ABC TRANSPORTER"/>
    <property type="match status" value="1"/>
</dbReference>
<dbReference type="Pfam" id="PF00496">
    <property type="entry name" value="SBP_bac_5"/>
    <property type="match status" value="1"/>
</dbReference>
<evidence type="ECO:0000256" key="1">
    <source>
        <dbReference type="ARBA" id="ARBA00004193"/>
    </source>
</evidence>
<evidence type="ECO:0000256" key="4">
    <source>
        <dbReference type="ARBA" id="ARBA00022729"/>
    </source>
</evidence>
<keyword evidence="3" id="KW-0813">Transport</keyword>
<dbReference type="InterPro" id="IPR039424">
    <property type="entry name" value="SBP_5"/>
</dbReference>
<feature type="chain" id="PRO_5046820828" evidence="6">
    <location>
        <begin position="24"/>
        <end position="665"/>
    </location>
</feature>
<evidence type="ECO:0000313" key="8">
    <source>
        <dbReference type="EMBL" id="MCQ4923352.1"/>
    </source>
</evidence>
<dbReference type="PANTHER" id="PTHR30290:SF10">
    <property type="entry name" value="PERIPLASMIC OLIGOPEPTIDE-BINDING PROTEIN-RELATED"/>
    <property type="match status" value="1"/>
</dbReference>
<feature type="region of interest" description="Disordered" evidence="5">
    <location>
        <begin position="25"/>
        <end position="44"/>
    </location>
</feature>
<feature type="domain" description="Solute-binding protein family 5" evidence="7">
    <location>
        <begin position="97"/>
        <end position="541"/>
    </location>
</feature>
<sequence>MKKSKFKLLSLILVLVLMLSACGSGGSKTTDTSDNGGNDVVNNEEPKTAKTIKDLVISKVQTRELETFNILYSQRAEDSENLTNLLDPLLEVDTYGELVPGIAEEWGTEDGGLTWTFKIRDGVKWVGMNGEEKAALTAEDFATGLEWILNFHKNDSSNTSMPIEMIKGAEEYYEWTKTLSAEEAKALTAEAGSKFREIVGLEIDGNKLVYKCITEKPYFDTVATYNCLYPLSQQMVDELGGADNVRSMNNENMWYSGAYTMTQYIQGNEKVFTKNPLYWDKAASLFDTITIKMVESLDVAYQLYQSGEIDYVQLTESQVNTISKDKNHQFYNYLVPDVLSKYSFQIHFNFNKNKEDGTPDTNWNTAIANKAFRQTWYYGLNLENYYKRQNPLDPYIGENNFYTMKGLVYTSDGTEYTELVRQEMGLPELNGKKMVRLDEAKTAALKKQAMEELTALGVTFPVEIDHYIAAGNQTVLDTANVLKQIFSESLGDDFVKFNIKTYVSSIRKEVVQPHLHSIAINGWGADYGDPQNYLGQETYGNDNAYYSANYSYINDITEETEANKELLAAYKEFTKLVEAADAITTDLDARYKAYAKAEAYMLENAFVVPAMYQQMVALAKYDNTSKMNAMFGIQNEKFKNIRTNSDGYTTEEAAALQDAHNAGKK</sequence>
<proteinExistence type="inferred from homology"/>
<dbReference type="InterPro" id="IPR000914">
    <property type="entry name" value="SBP_5_dom"/>
</dbReference>
<dbReference type="SUPFAM" id="SSF53850">
    <property type="entry name" value="Periplasmic binding protein-like II"/>
    <property type="match status" value="1"/>
</dbReference>
<evidence type="ECO:0000256" key="6">
    <source>
        <dbReference type="SAM" id="SignalP"/>
    </source>
</evidence>
<dbReference type="PIRSF" id="PIRSF002741">
    <property type="entry name" value="MppA"/>
    <property type="match status" value="1"/>
</dbReference>
<dbReference type="PROSITE" id="PS51257">
    <property type="entry name" value="PROKAR_LIPOPROTEIN"/>
    <property type="match status" value="1"/>
</dbReference>
<evidence type="ECO:0000256" key="3">
    <source>
        <dbReference type="ARBA" id="ARBA00022448"/>
    </source>
</evidence>
<feature type="compositionally biased region" description="Polar residues" evidence="5">
    <location>
        <begin position="27"/>
        <end position="36"/>
    </location>
</feature>
<keyword evidence="9" id="KW-1185">Reference proteome</keyword>
<dbReference type="RefSeq" id="WP_256311351.1">
    <property type="nucleotide sequence ID" value="NZ_JANGAC010000006.1"/>
</dbReference>
<dbReference type="Gene3D" id="3.90.76.10">
    <property type="entry name" value="Dipeptide-binding Protein, Domain 1"/>
    <property type="match status" value="1"/>
</dbReference>
<dbReference type="InterPro" id="IPR023765">
    <property type="entry name" value="SBP_5_CS"/>
</dbReference>
<feature type="signal peptide" evidence="6">
    <location>
        <begin position="1"/>
        <end position="23"/>
    </location>
</feature>
<reference evidence="8 9" key="1">
    <citation type="submission" date="2022-06" db="EMBL/GenBank/DDBJ databases">
        <title>Isolation of gut microbiota from human fecal samples.</title>
        <authorList>
            <person name="Pamer E.G."/>
            <person name="Barat B."/>
            <person name="Waligurski E."/>
            <person name="Medina S."/>
            <person name="Paddock L."/>
            <person name="Mostad J."/>
        </authorList>
    </citation>
    <scope>NUCLEOTIDE SEQUENCE [LARGE SCALE GENOMIC DNA]</scope>
    <source>
        <strain evidence="8 9">DFI.7.95</strain>
    </source>
</reference>
<gene>
    <name evidence="8" type="ORF">NE686_09665</name>
</gene>
<evidence type="ECO:0000259" key="7">
    <source>
        <dbReference type="Pfam" id="PF00496"/>
    </source>
</evidence>
<evidence type="ECO:0000256" key="2">
    <source>
        <dbReference type="ARBA" id="ARBA00005695"/>
    </source>
</evidence>
<dbReference type="Proteomes" id="UP001524478">
    <property type="component" value="Unassembled WGS sequence"/>
</dbReference>
<evidence type="ECO:0000256" key="5">
    <source>
        <dbReference type="SAM" id="MobiDB-lite"/>
    </source>
</evidence>
<name>A0ABT1SA42_9FIRM</name>
<protein>
    <submittedName>
        <fullName evidence="8">ABC transporter substrate-binding protein</fullName>
    </submittedName>
</protein>
<dbReference type="PROSITE" id="PS01040">
    <property type="entry name" value="SBP_BACTERIAL_5"/>
    <property type="match status" value="1"/>
</dbReference>
<dbReference type="InterPro" id="IPR030678">
    <property type="entry name" value="Peptide/Ni-bd"/>
</dbReference>